<dbReference type="RefSeq" id="WP_204660073.1">
    <property type="nucleotide sequence ID" value="NZ_CP056775.1"/>
</dbReference>
<feature type="domain" description="Amidase" evidence="1">
    <location>
        <begin position="67"/>
        <end position="503"/>
    </location>
</feature>
<dbReference type="GO" id="GO:0004040">
    <property type="term" value="F:amidase activity"/>
    <property type="evidence" value="ECO:0007669"/>
    <property type="project" value="UniProtKB-EC"/>
</dbReference>
<dbReference type="Proteomes" id="UP000612680">
    <property type="component" value="Chromosome"/>
</dbReference>
<dbReference type="PANTHER" id="PTHR42678:SF34">
    <property type="entry name" value="OS04G0183300 PROTEIN"/>
    <property type="match status" value="1"/>
</dbReference>
<dbReference type="NCBIfam" id="NF006006">
    <property type="entry name" value="PRK08137.1"/>
    <property type="match status" value="1"/>
</dbReference>
<evidence type="ECO:0000259" key="1">
    <source>
        <dbReference type="Pfam" id="PF01425"/>
    </source>
</evidence>
<name>A0ABX7IEN2_9BACT</name>
<protein>
    <submittedName>
        <fullName evidence="2">Amidase</fullName>
        <ecNumber evidence="2">3.5.1.4</ecNumber>
    </submittedName>
</protein>
<dbReference type="PANTHER" id="PTHR42678">
    <property type="entry name" value="AMIDASE"/>
    <property type="match status" value="1"/>
</dbReference>
<dbReference type="InterPro" id="IPR023631">
    <property type="entry name" value="Amidase_dom"/>
</dbReference>
<proteinExistence type="predicted"/>
<dbReference type="SUPFAM" id="SSF75304">
    <property type="entry name" value="Amidase signature (AS) enzymes"/>
    <property type="match status" value="1"/>
</dbReference>
<dbReference type="InterPro" id="IPR036928">
    <property type="entry name" value="AS_sf"/>
</dbReference>
<keyword evidence="3" id="KW-1185">Reference proteome</keyword>
<dbReference type="EMBL" id="CP056775">
    <property type="protein sequence ID" value="QRR03882.1"/>
    <property type="molecule type" value="Genomic_DNA"/>
</dbReference>
<evidence type="ECO:0000313" key="2">
    <source>
        <dbReference type="EMBL" id="QRR03882.1"/>
    </source>
</evidence>
<dbReference type="Gene3D" id="3.90.1300.10">
    <property type="entry name" value="Amidase signature (AS) domain"/>
    <property type="match status" value="1"/>
</dbReference>
<keyword evidence="2" id="KW-0378">Hydrolase</keyword>
<evidence type="ECO:0000313" key="3">
    <source>
        <dbReference type="Proteomes" id="UP000612680"/>
    </source>
</evidence>
<dbReference type="Pfam" id="PF01425">
    <property type="entry name" value="Amidase"/>
    <property type="match status" value="1"/>
</dbReference>
<dbReference type="EC" id="3.5.1.4" evidence="2"/>
<reference evidence="2 3" key="1">
    <citation type="submission" date="2020-06" db="EMBL/GenBank/DDBJ databases">
        <title>Dyadobacter sandarakinus sp. nov., isolated from the soil of the Arctic Yellow River Station.</title>
        <authorList>
            <person name="Zhang Y."/>
            <person name="Peng F."/>
        </authorList>
    </citation>
    <scope>NUCLEOTIDE SEQUENCE [LARGE SCALE GENOMIC DNA]</scope>
    <source>
        <strain evidence="2 3">Q3-56</strain>
    </source>
</reference>
<organism evidence="2 3">
    <name type="scientific">Dyadobacter sandarakinus</name>
    <dbReference type="NCBI Taxonomy" id="2747268"/>
    <lineage>
        <taxon>Bacteria</taxon>
        <taxon>Pseudomonadati</taxon>
        <taxon>Bacteroidota</taxon>
        <taxon>Cytophagia</taxon>
        <taxon>Cytophagales</taxon>
        <taxon>Spirosomataceae</taxon>
        <taxon>Dyadobacter</taxon>
    </lineage>
</organism>
<accession>A0ABX7IEN2</accession>
<gene>
    <name evidence="2" type="ORF">HWI92_24705</name>
</gene>
<sequence>MNRRSFVRLSSSAWLGSLALVRCSSGKTEDKNTAFELSELSIADLQAAMSSGKFTSRSITQLYLDEIARIDKAGPKLRSVIEINPDALSMAEALDTERRKGKLRGPLHGIPILLKDNIDTADKMQTTAGSLALEGNRASADALLTKNLREAGAVILGKTNLSEFANFRSNQSSSGWSSRGGQTRNPYVLDRSPCGSSSGSAVAVAANLCAAAVGTETNGSIACPASMNNIVGIKPTVGLISRTGIIPISATQDTAGPFGRNVADAAALLIAMIGHDVHDHFAKVKEEEILDLPSYLLPGGLKGKRIGVEKSFLKKQAGIDALLQKALEQMRSAGATIVEVEYMKSEDLGEAESTLLQYEFKDGLNKYLANSNAKVKSLQEVIDFNKAHEATAMPTFKQDLLEISQAKGNLDDQEYKAALAKILHVRMLLDSQFTDHQLDALCGPATGPSWCIDPVNGDSWTGYGAYGPAAIAGYPSITVPMGFVQELPVGLSFLGRQYHDRQVVNIGYAYEQISRNRKPPRFLPSIQ</sequence>